<evidence type="ECO:0000256" key="4">
    <source>
        <dbReference type="ARBA" id="ARBA00022980"/>
    </source>
</evidence>
<dbReference type="PROSITE" id="PS50889">
    <property type="entry name" value="S4"/>
    <property type="match status" value="1"/>
</dbReference>
<evidence type="ECO:0000256" key="7">
    <source>
        <dbReference type="HAMAP-Rule" id="MF_01306"/>
    </source>
</evidence>
<dbReference type="NCBIfam" id="TIGR01017">
    <property type="entry name" value="rpsD_bact"/>
    <property type="match status" value="1"/>
</dbReference>
<evidence type="ECO:0000259" key="9">
    <source>
        <dbReference type="SMART" id="SM00363"/>
    </source>
</evidence>
<dbReference type="InterPro" id="IPR018079">
    <property type="entry name" value="Ribosomal_uS4_CS"/>
</dbReference>
<evidence type="ECO:0000256" key="8">
    <source>
        <dbReference type="RuleBase" id="RU003699"/>
    </source>
</evidence>
<dbReference type="AlphaFoldDB" id="A0A0S3QV66"/>
<dbReference type="GO" id="GO:0003735">
    <property type="term" value="F:structural constituent of ribosome"/>
    <property type="evidence" value="ECO:0007669"/>
    <property type="project" value="InterPro"/>
</dbReference>
<dbReference type="SUPFAM" id="SSF55174">
    <property type="entry name" value="Alpha-L RNA-binding motif"/>
    <property type="match status" value="1"/>
</dbReference>
<keyword evidence="5 7" id="KW-0687">Ribonucleoprotein</keyword>
<comment type="subunit">
    <text evidence="7">Part of the 30S ribosomal subunit. Contacts protein S5. The interaction surface between S4 and S5 is involved in control of translational fidelity.</text>
</comment>
<evidence type="ECO:0000256" key="6">
    <source>
        <dbReference type="ARBA" id="ARBA00035254"/>
    </source>
</evidence>
<reference evidence="12" key="1">
    <citation type="journal article" date="2018" name="Science">
        <title>A primordial and reversible TCA cycle in a facultatively chemolithoautotrophic thermophile.</title>
        <authorList>
            <person name="Nunoura T."/>
            <person name="Chikaraishi Y."/>
            <person name="Izaki R."/>
            <person name="Suwa T."/>
            <person name="Sato T."/>
            <person name="Harada T."/>
            <person name="Mori K."/>
            <person name="Kato Y."/>
            <person name="Miyazaki M."/>
            <person name="Shimamura S."/>
            <person name="Yanagawa K."/>
            <person name="Shuto A."/>
            <person name="Ohkouchi N."/>
            <person name="Fujita N."/>
            <person name="Takaki Y."/>
            <person name="Atomi H."/>
            <person name="Takai K."/>
        </authorList>
    </citation>
    <scope>NUCLEOTIDE SEQUENCE [LARGE SCALE GENOMIC DNA]</scope>
    <source>
        <strain evidence="12">DSM 17441 / JCM 13301 / NBRC 103674 / ABI70S6</strain>
    </source>
</reference>
<dbReference type="SMART" id="SM00363">
    <property type="entry name" value="S4"/>
    <property type="match status" value="1"/>
</dbReference>
<dbReference type="InterPro" id="IPR022801">
    <property type="entry name" value="Ribosomal_uS4"/>
</dbReference>
<dbReference type="InterPro" id="IPR002942">
    <property type="entry name" value="S4_RNA-bd"/>
</dbReference>
<evidence type="ECO:0000313" key="12">
    <source>
        <dbReference type="Proteomes" id="UP000063234"/>
    </source>
</evidence>
<keyword evidence="4 7" id="KW-0689">Ribosomal protein</keyword>
<dbReference type="PATRIC" id="fig|1298851.3.peg.1482"/>
<feature type="domain" description="Small ribosomal subunit protein uS4 N-terminal" evidence="10">
    <location>
        <begin position="2"/>
        <end position="96"/>
    </location>
</feature>
<dbReference type="PANTHER" id="PTHR11831">
    <property type="entry name" value="30S 40S RIBOSOMAL PROTEIN"/>
    <property type="match status" value="1"/>
</dbReference>
<dbReference type="Proteomes" id="UP000063234">
    <property type="component" value="Chromosome"/>
</dbReference>
<dbReference type="Pfam" id="PF01479">
    <property type="entry name" value="S4"/>
    <property type="match status" value="1"/>
</dbReference>
<keyword evidence="3 7" id="KW-0694">RNA-binding</keyword>
<dbReference type="Gene3D" id="1.10.1050.10">
    <property type="entry name" value="Ribosomal Protein S4 Delta 41, Chain A, domain 1"/>
    <property type="match status" value="1"/>
</dbReference>
<dbReference type="KEGG" id="ttk:TST_1408"/>
<evidence type="ECO:0000259" key="10">
    <source>
        <dbReference type="SMART" id="SM01390"/>
    </source>
</evidence>
<keyword evidence="2 7" id="KW-0699">rRNA-binding</keyword>
<evidence type="ECO:0000256" key="1">
    <source>
        <dbReference type="ARBA" id="ARBA00007465"/>
    </source>
</evidence>
<sequence>MRYTGPVCRFCRREGVKLFLKGQKCLSDKCPLERRNYPPGQHGRRRTKLSEYGIRLREKQKLKRIYGVHEDQFRRYFEMATRMKGLTGENLIKLLERRLDNVVYRMGFATSRRDARQLVRHGHVLVNGRKVDIPSYLVEPGDVIEIRDKMKESERVNAAIELAQFRGVPHWLEVDFENKKGVFKAIPERADVQIPVNEVLIVELYSK</sequence>
<proteinExistence type="inferred from homology"/>
<dbReference type="RefSeq" id="WP_068550181.1">
    <property type="nucleotide sequence ID" value="NZ_AP013035.1"/>
</dbReference>
<comment type="similarity">
    <text evidence="1 7 8">Belongs to the universal ribosomal protein uS4 family.</text>
</comment>
<feature type="domain" description="RNA-binding S4" evidence="9">
    <location>
        <begin position="97"/>
        <end position="161"/>
    </location>
</feature>
<dbReference type="FunFam" id="3.10.290.10:FF:000001">
    <property type="entry name" value="30S ribosomal protein S4"/>
    <property type="match status" value="1"/>
</dbReference>
<dbReference type="HAMAP" id="MF_01306_B">
    <property type="entry name" value="Ribosomal_uS4_B"/>
    <property type="match status" value="1"/>
</dbReference>
<evidence type="ECO:0000256" key="3">
    <source>
        <dbReference type="ARBA" id="ARBA00022884"/>
    </source>
</evidence>
<dbReference type="PROSITE" id="PS00632">
    <property type="entry name" value="RIBOSOMAL_S4"/>
    <property type="match status" value="1"/>
</dbReference>
<dbReference type="STRING" id="1298851.TST_1408"/>
<dbReference type="CDD" id="cd00165">
    <property type="entry name" value="S4"/>
    <property type="match status" value="1"/>
</dbReference>
<comment type="function">
    <text evidence="7">One of the primary rRNA binding proteins, it binds directly to 16S rRNA where it nucleates assembly of the body of the 30S subunit.</text>
</comment>
<dbReference type="NCBIfam" id="NF003717">
    <property type="entry name" value="PRK05327.1"/>
    <property type="match status" value="1"/>
</dbReference>
<name>A0A0S3QV66_THET7</name>
<evidence type="ECO:0000256" key="2">
    <source>
        <dbReference type="ARBA" id="ARBA00022730"/>
    </source>
</evidence>
<dbReference type="SMART" id="SM01390">
    <property type="entry name" value="Ribosomal_S4"/>
    <property type="match status" value="1"/>
</dbReference>
<evidence type="ECO:0000256" key="5">
    <source>
        <dbReference type="ARBA" id="ARBA00023274"/>
    </source>
</evidence>
<dbReference type="GO" id="GO:0015935">
    <property type="term" value="C:small ribosomal subunit"/>
    <property type="evidence" value="ECO:0007669"/>
    <property type="project" value="InterPro"/>
</dbReference>
<evidence type="ECO:0000313" key="11">
    <source>
        <dbReference type="EMBL" id="BAT72195.1"/>
    </source>
</evidence>
<organism evidence="11 12">
    <name type="scientific">Thermosulfidibacter takaii (strain DSM 17441 / JCM 13301 / NBRC 103674 / ABI70S6)</name>
    <dbReference type="NCBI Taxonomy" id="1298851"/>
    <lineage>
        <taxon>Bacteria</taxon>
        <taxon>Pseudomonadati</taxon>
        <taxon>Thermosulfidibacterota</taxon>
        <taxon>Thermosulfidibacteria</taxon>
        <taxon>Thermosulfidibacterales</taxon>
        <taxon>Thermosulfidibacteraceae</taxon>
    </lineage>
</organism>
<dbReference type="EMBL" id="AP013035">
    <property type="protein sequence ID" value="BAT72195.1"/>
    <property type="molecule type" value="Genomic_DNA"/>
</dbReference>
<protein>
    <recommendedName>
        <fullName evidence="6 7">Small ribosomal subunit protein uS4</fullName>
    </recommendedName>
</protein>
<dbReference type="PANTHER" id="PTHR11831:SF4">
    <property type="entry name" value="SMALL RIBOSOMAL SUBUNIT PROTEIN US4M"/>
    <property type="match status" value="1"/>
</dbReference>
<keyword evidence="12" id="KW-1185">Reference proteome</keyword>
<dbReference type="Pfam" id="PF00163">
    <property type="entry name" value="Ribosomal_S4"/>
    <property type="match status" value="1"/>
</dbReference>
<dbReference type="GO" id="GO:0006412">
    <property type="term" value="P:translation"/>
    <property type="evidence" value="ECO:0007669"/>
    <property type="project" value="UniProtKB-UniRule"/>
</dbReference>
<dbReference type="OrthoDB" id="9803672at2"/>
<gene>
    <name evidence="7 11" type="primary">rpsD</name>
    <name evidence="11" type="ORF">TST_1408</name>
</gene>
<dbReference type="InterPro" id="IPR001912">
    <property type="entry name" value="Ribosomal_uS4_N"/>
</dbReference>
<dbReference type="InterPro" id="IPR005709">
    <property type="entry name" value="Ribosomal_uS4_bac-type"/>
</dbReference>
<dbReference type="Gene3D" id="3.10.290.10">
    <property type="entry name" value="RNA-binding S4 domain"/>
    <property type="match status" value="1"/>
</dbReference>
<dbReference type="GO" id="GO:0019843">
    <property type="term" value="F:rRNA binding"/>
    <property type="evidence" value="ECO:0007669"/>
    <property type="project" value="UniProtKB-UniRule"/>
</dbReference>
<dbReference type="GO" id="GO:0042274">
    <property type="term" value="P:ribosomal small subunit biogenesis"/>
    <property type="evidence" value="ECO:0007669"/>
    <property type="project" value="TreeGrafter"/>
</dbReference>
<comment type="function">
    <text evidence="7">With S5 and S12 plays an important role in translational accuracy.</text>
</comment>
<dbReference type="FunFam" id="1.10.1050.10:FF:000001">
    <property type="entry name" value="30S ribosomal protein S4"/>
    <property type="match status" value="1"/>
</dbReference>
<accession>A0A0S3QV66</accession>
<dbReference type="InterPro" id="IPR036986">
    <property type="entry name" value="S4_RNA-bd_sf"/>
</dbReference>